<dbReference type="AlphaFoldDB" id="A0A9K3D5U1"/>
<accession>A0A9K3D5U1</accession>
<proteinExistence type="predicted"/>
<gene>
    <name evidence="1" type="ORF">KIPB_012185</name>
</gene>
<comment type="caution">
    <text evidence="1">The sequence shown here is derived from an EMBL/GenBank/DDBJ whole genome shotgun (WGS) entry which is preliminary data.</text>
</comment>
<protein>
    <submittedName>
        <fullName evidence="1">Uncharacterized protein</fullName>
    </submittedName>
</protein>
<reference evidence="1 2" key="1">
    <citation type="journal article" date="2018" name="PLoS ONE">
        <title>The draft genome of Kipferlia bialata reveals reductive genome evolution in fornicate parasites.</title>
        <authorList>
            <person name="Tanifuji G."/>
            <person name="Takabayashi S."/>
            <person name="Kume K."/>
            <person name="Takagi M."/>
            <person name="Nakayama T."/>
            <person name="Kamikawa R."/>
            <person name="Inagaki Y."/>
            <person name="Hashimoto T."/>
        </authorList>
    </citation>
    <scope>NUCLEOTIDE SEQUENCE [LARGE SCALE GENOMIC DNA]</scope>
    <source>
        <strain evidence="1">NY0173</strain>
    </source>
</reference>
<dbReference type="EMBL" id="BDIP01005283">
    <property type="protein sequence ID" value="GIQ89658.1"/>
    <property type="molecule type" value="Genomic_DNA"/>
</dbReference>
<dbReference type="Proteomes" id="UP000265618">
    <property type="component" value="Unassembled WGS sequence"/>
</dbReference>
<evidence type="ECO:0000313" key="2">
    <source>
        <dbReference type="Proteomes" id="UP000265618"/>
    </source>
</evidence>
<organism evidence="1 2">
    <name type="scientific">Kipferlia bialata</name>
    <dbReference type="NCBI Taxonomy" id="797122"/>
    <lineage>
        <taxon>Eukaryota</taxon>
        <taxon>Metamonada</taxon>
        <taxon>Carpediemonas-like organisms</taxon>
        <taxon>Kipferlia</taxon>
    </lineage>
</organism>
<evidence type="ECO:0000313" key="1">
    <source>
        <dbReference type="EMBL" id="GIQ89658.1"/>
    </source>
</evidence>
<sequence length="48" mass="5294">MAKKGESVQIKLSDVTALLHSYLKKNKSAKQAQLEQAIIEGVQDIIVK</sequence>
<keyword evidence="2" id="KW-1185">Reference proteome</keyword>
<name>A0A9K3D5U1_9EUKA</name>
<feature type="non-terminal residue" evidence="1">
    <location>
        <position position="1"/>
    </location>
</feature>